<evidence type="ECO:0000313" key="9">
    <source>
        <dbReference type="Proteomes" id="UP000604825"/>
    </source>
</evidence>
<dbReference type="GO" id="GO:0042546">
    <property type="term" value="P:cell wall biogenesis"/>
    <property type="evidence" value="ECO:0007669"/>
    <property type="project" value="InterPro"/>
</dbReference>
<accession>A0A811QET0</accession>
<feature type="region of interest" description="Disordered" evidence="7">
    <location>
        <begin position="1"/>
        <end position="20"/>
    </location>
</feature>
<keyword evidence="9" id="KW-1185">Reference proteome</keyword>
<feature type="compositionally biased region" description="Basic residues" evidence="7">
    <location>
        <begin position="581"/>
        <end position="592"/>
    </location>
</feature>
<dbReference type="AlphaFoldDB" id="A0A811QET0"/>
<dbReference type="PANTHER" id="PTHR33604">
    <property type="entry name" value="OSJNBA0004B13.7 PROTEIN"/>
    <property type="match status" value="1"/>
</dbReference>
<dbReference type="PANTHER" id="PTHR33604:SF1">
    <property type="entry name" value="GLYCOSYLTRANSFERASE FAMILY PROTEIN 2"/>
    <property type="match status" value="1"/>
</dbReference>
<comment type="subcellular location">
    <subcellularLocation>
        <location evidence="6">Golgi apparatus</location>
        <location evidence="6">Golgi stack membrane</location>
        <topology evidence="6">Single-pass type II membrane protein</topology>
    </subcellularLocation>
</comment>
<dbReference type="GO" id="GO:0008107">
    <property type="term" value="F:galactoside 2-alpha-L-fucosyltransferase activity"/>
    <property type="evidence" value="ECO:0007669"/>
    <property type="project" value="InterPro"/>
</dbReference>
<name>A0A811QET0_9POAL</name>
<sequence length="610" mass="69440">MLGEYCGGKGGGGKPARGGARNTSRLVASLTCLQFAFAIYATFLLYYKSPAVDLRVNVKPDLAWATRIAQHWKQIITTQPGGGALSPEEVCEHESIDFEQKKSTDVVMIRLKRKLYDEVLAFQRRSFGTEKLPELLRMRSRWSVSGPNVPRVTVILNHFKRRTLCAQLEQLRRQTLPFHRAWVLSFDSPNEASLRRIVESYNDSRVSFVASGYDFNYRKFRSKEAGLYLPDPAYDITVDRIVQVDFLSSSWFLPTDLVKTLFIETPFTFMTGEDLHLSYQLQKYMGAGSFVLPVDPNDKETWGDSEHRLAYVSETTVIFKDIVQVRDEQWWRALTSGYVTRWAAMHPQKVDALFYAHSLGEYSPSIPSRESSPALCGELRARACREAAQGHRGVQDLDHSCTYHDKLFFCDDERQFLRRAPWLVMRTDDYFVPPSLHHRSDIGTLNVEWLQIGLQLGDARVFFNAGDTATIQSSSFGDGVRVTMDMLNQAFLEGMEEANKFLPFSTTTSIFGLDATSREHLPIRDGSMVPRVFALPNTNSVADGRVSGRGCKEPAQLGRRRRDRQEEQQAAGTRAGGERRAGRRRVRQRLRAVHGEDARPGYQQQQWQHV</sequence>
<protein>
    <recommendedName>
        <fullName evidence="6">Fucosyltransferase</fullName>
        <ecNumber evidence="6">2.4.1.-</ecNumber>
    </recommendedName>
</protein>
<proteinExistence type="inferred from homology"/>
<keyword evidence="3 6" id="KW-0808">Transferase</keyword>
<feature type="transmembrane region" description="Helical" evidence="6">
    <location>
        <begin position="26"/>
        <end position="47"/>
    </location>
</feature>
<gene>
    <name evidence="8" type="ORF">NCGR_LOCUS41016</name>
</gene>
<feature type="compositionally biased region" description="Gly residues" evidence="7">
    <location>
        <begin position="1"/>
        <end position="16"/>
    </location>
</feature>
<reference evidence="8" key="1">
    <citation type="submission" date="2020-10" db="EMBL/GenBank/DDBJ databases">
        <authorList>
            <person name="Han B."/>
            <person name="Lu T."/>
            <person name="Zhao Q."/>
            <person name="Huang X."/>
            <person name="Zhao Y."/>
        </authorList>
    </citation>
    <scope>NUCLEOTIDE SEQUENCE</scope>
</reference>
<evidence type="ECO:0000256" key="5">
    <source>
        <dbReference type="ARBA" id="ARBA00023316"/>
    </source>
</evidence>
<organism evidence="8 9">
    <name type="scientific">Miscanthus lutarioriparius</name>
    <dbReference type="NCBI Taxonomy" id="422564"/>
    <lineage>
        <taxon>Eukaryota</taxon>
        <taxon>Viridiplantae</taxon>
        <taxon>Streptophyta</taxon>
        <taxon>Embryophyta</taxon>
        <taxon>Tracheophyta</taxon>
        <taxon>Spermatophyta</taxon>
        <taxon>Magnoliopsida</taxon>
        <taxon>Liliopsida</taxon>
        <taxon>Poales</taxon>
        <taxon>Poaceae</taxon>
        <taxon>PACMAD clade</taxon>
        <taxon>Panicoideae</taxon>
        <taxon>Andropogonodae</taxon>
        <taxon>Andropogoneae</taxon>
        <taxon>Saccharinae</taxon>
        <taxon>Miscanthus</taxon>
    </lineage>
</organism>
<evidence type="ECO:0000256" key="6">
    <source>
        <dbReference type="RuleBase" id="RU367004"/>
    </source>
</evidence>
<keyword evidence="6" id="KW-0333">Golgi apparatus</keyword>
<feature type="region of interest" description="Disordered" evidence="7">
    <location>
        <begin position="539"/>
        <end position="610"/>
    </location>
</feature>
<evidence type="ECO:0000256" key="3">
    <source>
        <dbReference type="ARBA" id="ARBA00022679"/>
    </source>
</evidence>
<dbReference type="GO" id="GO:0032580">
    <property type="term" value="C:Golgi cisterna membrane"/>
    <property type="evidence" value="ECO:0007669"/>
    <property type="project" value="UniProtKB-SubCell"/>
</dbReference>
<dbReference type="EC" id="2.4.1.-" evidence="6"/>
<dbReference type="OrthoDB" id="2020070at2759"/>
<evidence type="ECO:0000313" key="8">
    <source>
        <dbReference type="EMBL" id="CAD6257531.1"/>
    </source>
</evidence>
<evidence type="ECO:0000256" key="7">
    <source>
        <dbReference type="SAM" id="MobiDB-lite"/>
    </source>
</evidence>
<comment type="similarity">
    <text evidence="1 6">Belongs to the glycosyltransferase 37 family.</text>
</comment>
<keyword evidence="6" id="KW-0812">Transmembrane</keyword>
<dbReference type="InterPro" id="IPR004938">
    <property type="entry name" value="XG_FTase"/>
</dbReference>
<evidence type="ECO:0000256" key="1">
    <source>
        <dbReference type="ARBA" id="ARBA00010481"/>
    </source>
</evidence>
<dbReference type="EMBL" id="CAJGYO010000010">
    <property type="protein sequence ID" value="CAD6257531.1"/>
    <property type="molecule type" value="Genomic_DNA"/>
</dbReference>
<keyword evidence="4" id="KW-0325">Glycoprotein</keyword>
<comment type="function">
    <text evidence="6">May be involved in cell wall biosynthesis.</text>
</comment>
<keyword evidence="6" id="KW-1133">Transmembrane helix</keyword>
<keyword evidence="2 6" id="KW-0328">Glycosyltransferase</keyword>
<evidence type="ECO:0000256" key="2">
    <source>
        <dbReference type="ARBA" id="ARBA00022676"/>
    </source>
</evidence>
<dbReference type="Pfam" id="PF03254">
    <property type="entry name" value="XG_FTase"/>
    <property type="match status" value="1"/>
</dbReference>
<keyword evidence="6" id="KW-0472">Membrane</keyword>
<comment type="caution">
    <text evidence="8">The sequence shown here is derived from an EMBL/GenBank/DDBJ whole genome shotgun (WGS) entry which is preliminary data.</text>
</comment>
<keyword evidence="5 6" id="KW-0961">Cell wall biogenesis/degradation</keyword>
<dbReference type="GO" id="GO:0071555">
    <property type="term" value="P:cell wall organization"/>
    <property type="evidence" value="ECO:0007669"/>
    <property type="project" value="UniProtKB-UniRule"/>
</dbReference>
<evidence type="ECO:0000256" key="4">
    <source>
        <dbReference type="ARBA" id="ARBA00023180"/>
    </source>
</evidence>
<dbReference type="Proteomes" id="UP000604825">
    <property type="component" value="Unassembled WGS sequence"/>
</dbReference>